<dbReference type="PANTHER" id="PTHR23416">
    <property type="entry name" value="SIALIC ACID SYNTHASE-RELATED"/>
    <property type="match status" value="1"/>
</dbReference>
<dbReference type="PROSITE" id="PS00101">
    <property type="entry name" value="HEXAPEP_TRANSFERASES"/>
    <property type="match status" value="1"/>
</dbReference>
<dbReference type="Proteomes" id="UP000275385">
    <property type="component" value="Unassembled WGS sequence"/>
</dbReference>
<dbReference type="SUPFAM" id="SSF51161">
    <property type="entry name" value="Trimeric LpxA-like enzymes"/>
    <property type="match status" value="1"/>
</dbReference>
<dbReference type="STRING" id="177199.A0A420YGW4"/>
<sequence>MCAGEPYEAWDKDLQANRVRCYNACKAFNALGMGNTRREKVVAWRAIIDDERPLPPVNPDPEQDAAQFELTDPVVEGPISVDHGQNFIVEPGAFLNFGLVVLDTCPVKVGARTLFGPDIRIYTALHPLEPAARNGLKGPEFGKPVTIGQDCWIGGSAIILAGVTIGNGSTIGAGSVVTRDIPQHSLAVGNPARVIRTLAPGEKGEVLSEA</sequence>
<evidence type="ECO:0000256" key="1">
    <source>
        <dbReference type="ARBA" id="ARBA00007274"/>
    </source>
</evidence>
<dbReference type="InterPro" id="IPR018357">
    <property type="entry name" value="Hexapep_transf_CS"/>
</dbReference>
<organism evidence="4 5">
    <name type="scientific">Coniochaeta pulveracea</name>
    <dbReference type="NCBI Taxonomy" id="177199"/>
    <lineage>
        <taxon>Eukaryota</taxon>
        <taxon>Fungi</taxon>
        <taxon>Dikarya</taxon>
        <taxon>Ascomycota</taxon>
        <taxon>Pezizomycotina</taxon>
        <taxon>Sordariomycetes</taxon>
        <taxon>Sordariomycetidae</taxon>
        <taxon>Coniochaetales</taxon>
        <taxon>Coniochaetaceae</taxon>
        <taxon>Coniochaeta</taxon>
    </lineage>
</organism>
<dbReference type="OrthoDB" id="25818at2759"/>
<dbReference type="GO" id="GO:0016407">
    <property type="term" value="F:acetyltransferase activity"/>
    <property type="evidence" value="ECO:0007669"/>
    <property type="project" value="InterPro"/>
</dbReference>
<dbReference type="InterPro" id="IPR011004">
    <property type="entry name" value="Trimer_LpxA-like_sf"/>
</dbReference>
<dbReference type="Gene3D" id="2.160.10.10">
    <property type="entry name" value="Hexapeptide repeat proteins"/>
    <property type="match status" value="1"/>
</dbReference>
<dbReference type="Pfam" id="PF12464">
    <property type="entry name" value="Mac"/>
    <property type="match status" value="1"/>
</dbReference>
<name>A0A420YGW4_9PEZI</name>
<evidence type="ECO:0000313" key="5">
    <source>
        <dbReference type="Proteomes" id="UP000275385"/>
    </source>
</evidence>
<dbReference type="PANTHER" id="PTHR23416:SF54">
    <property type="entry name" value="ACETYLTRANSFERASE, CYSE_LACA_LPXA_NODL FAMILY (AFU_ORTHOLOGUE AFUA_2G08430)-RELATED"/>
    <property type="match status" value="1"/>
</dbReference>
<dbReference type="InterPro" id="IPR051159">
    <property type="entry name" value="Hexapeptide_acetyltransf"/>
</dbReference>
<keyword evidence="5" id="KW-1185">Reference proteome</keyword>
<keyword evidence="2" id="KW-0808">Transferase</keyword>
<comment type="similarity">
    <text evidence="1">Belongs to the transferase hexapeptide repeat family.</text>
</comment>
<gene>
    <name evidence="4" type="ORF">DL546_004270</name>
</gene>
<dbReference type="Pfam" id="PF00132">
    <property type="entry name" value="Hexapep"/>
    <property type="match status" value="1"/>
</dbReference>
<accession>A0A420YGW4</accession>
<proteinExistence type="inferred from homology"/>
<dbReference type="CDD" id="cd03357">
    <property type="entry name" value="LbH_MAT_GAT"/>
    <property type="match status" value="1"/>
</dbReference>
<dbReference type="InterPro" id="IPR001451">
    <property type="entry name" value="Hexapep"/>
</dbReference>
<evidence type="ECO:0000259" key="3">
    <source>
        <dbReference type="Pfam" id="PF12464"/>
    </source>
</evidence>
<evidence type="ECO:0000256" key="2">
    <source>
        <dbReference type="ARBA" id="ARBA00022679"/>
    </source>
</evidence>
<dbReference type="GO" id="GO:0008374">
    <property type="term" value="F:O-acyltransferase activity"/>
    <property type="evidence" value="ECO:0007669"/>
    <property type="project" value="TreeGrafter"/>
</dbReference>
<dbReference type="InterPro" id="IPR024688">
    <property type="entry name" value="Mac_dom"/>
</dbReference>
<dbReference type="EMBL" id="QVQW01000010">
    <property type="protein sequence ID" value="RKU47110.1"/>
    <property type="molecule type" value="Genomic_DNA"/>
</dbReference>
<comment type="caution">
    <text evidence="4">The sequence shown here is derived from an EMBL/GenBank/DDBJ whole genome shotgun (WGS) entry which is preliminary data.</text>
</comment>
<feature type="domain" description="Maltose/galactoside acetyltransferase" evidence="3">
    <location>
        <begin position="1"/>
        <end position="31"/>
    </location>
</feature>
<evidence type="ECO:0000313" key="4">
    <source>
        <dbReference type="EMBL" id="RKU47110.1"/>
    </source>
</evidence>
<protein>
    <recommendedName>
        <fullName evidence="3">Maltose/galactoside acetyltransferase domain-containing protein</fullName>
    </recommendedName>
</protein>
<reference evidence="4 5" key="1">
    <citation type="submission" date="2018-08" db="EMBL/GenBank/DDBJ databases">
        <title>Draft genome of the lignicolous fungus Coniochaeta pulveracea.</title>
        <authorList>
            <person name="Borstlap C.J."/>
            <person name="De Witt R.N."/>
            <person name="Botha A."/>
            <person name="Volschenk H."/>
        </authorList>
    </citation>
    <scope>NUCLEOTIDE SEQUENCE [LARGE SCALE GENOMIC DNA]</scope>
    <source>
        <strain evidence="4 5">CAB683</strain>
    </source>
</reference>
<dbReference type="AlphaFoldDB" id="A0A420YGW4"/>